<keyword evidence="3" id="KW-1185">Reference proteome</keyword>
<dbReference type="RefSeq" id="WP_132116244.1">
    <property type="nucleotide sequence ID" value="NZ_SLWS01000003.1"/>
</dbReference>
<comment type="caution">
    <text evidence="2">The sequence shown here is derived from an EMBL/GenBank/DDBJ whole genome shotgun (WGS) entry which is preliminary data.</text>
</comment>
<keyword evidence="1" id="KW-0472">Membrane</keyword>
<name>A0A4R2JLH7_9PSEU</name>
<gene>
    <name evidence="2" type="ORF">EV192_103495</name>
</gene>
<proteinExistence type="predicted"/>
<dbReference type="EMBL" id="SLWS01000003">
    <property type="protein sequence ID" value="TCO60913.1"/>
    <property type="molecule type" value="Genomic_DNA"/>
</dbReference>
<feature type="transmembrane region" description="Helical" evidence="1">
    <location>
        <begin position="108"/>
        <end position="128"/>
    </location>
</feature>
<dbReference type="Proteomes" id="UP000295680">
    <property type="component" value="Unassembled WGS sequence"/>
</dbReference>
<keyword evidence="1" id="KW-1133">Transmembrane helix</keyword>
<evidence type="ECO:0000313" key="2">
    <source>
        <dbReference type="EMBL" id="TCO60913.1"/>
    </source>
</evidence>
<protein>
    <submittedName>
        <fullName evidence="2">Uncharacterized protein</fullName>
    </submittedName>
</protein>
<accession>A0A4R2JLH7</accession>
<keyword evidence="1" id="KW-0812">Transmembrane</keyword>
<evidence type="ECO:0000256" key="1">
    <source>
        <dbReference type="SAM" id="Phobius"/>
    </source>
</evidence>
<evidence type="ECO:0000313" key="3">
    <source>
        <dbReference type="Proteomes" id="UP000295680"/>
    </source>
</evidence>
<dbReference type="AlphaFoldDB" id="A0A4R2JLH7"/>
<reference evidence="2 3" key="1">
    <citation type="submission" date="2019-03" db="EMBL/GenBank/DDBJ databases">
        <title>Genomic Encyclopedia of Type Strains, Phase IV (KMG-IV): sequencing the most valuable type-strain genomes for metagenomic binning, comparative biology and taxonomic classification.</title>
        <authorList>
            <person name="Goeker M."/>
        </authorList>
    </citation>
    <scope>NUCLEOTIDE SEQUENCE [LARGE SCALE GENOMIC DNA]</scope>
    <source>
        <strain evidence="2 3">DSM 45934</strain>
    </source>
</reference>
<organism evidence="2 3">
    <name type="scientific">Actinocrispum wychmicini</name>
    <dbReference type="NCBI Taxonomy" id="1213861"/>
    <lineage>
        <taxon>Bacteria</taxon>
        <taxon>Bacillati</taxon>
        <taxon>Actinomycetota</taxon>
        <taxon>Actinomycetes</taxon>
        <taxon>Pseudonocardiales</taxon>
        <taxon>Pseudonocardiaceae</taxon>
        <taxon>Actinocrispum</taxon>
    </lineage>
</organism>
<sequence length="145" mass="15578">MTYTIDVLRTLFRSCAPGQSMLVTATDDYGAAVQGSVAAVADKVSVRNYDGRLVEVESVSITFVDVTPAQAVALPVQPPVVVNIVNQQGVGMPAVAITRQPKHTSHGLHLFLTIVTGGAWGVFVWLPLTLWHKLGPGRTTVTHYR</sequence>